<dbReference type="EMBL" id="SSTE01006842">
    <property type="protein sequence ID" value="KAA0058234.1"/>
    <property type="molecule type" value="Genomic_DNA"/>
</dbReference>
<comment type="caution">
    <text evidence="1">The sequence shown here is derived from an EMBL/GenBank/DDBJ whole genome shotgun (WGS) entry which is preliminary data.</text>
</comment>
<evidence type="ECO:0000313" key="2">
    <source>
        <dbReference type="Proteomes" id="UP000321393"/>
    </source>
</evidence>
<proteinExistence type="predicted"/>
<dbReference type="Proteomes" id="UP000321393">
    <property type="component" value="Unassembled WGS sequence"/>
</dbReference>
<dbReference type="AlphaFoldDB" id="A0A5A7USU4"/>
<organism evidence="1 2">
    <name type="scientific">Cucumis melo var. makuwa</name>
    <name type="common">Oriental melon</name>
    <dbReference type="NCBI Taxonomy" id="1194695"/>
    <lineage>
        <taxon>Eukaryota</taxon>
        <taxon>Viridiplantae</taxon>
        <taxon>Streptophyta</taxon>
        <taxon>Embryophyta</taxon>
        <taxon>Tracheophyta</taxon>
        <taxon>Spermatophyta</taxon>
        <taxon>Magnoliopsida</taxon>
        <taxon>eudicotyledons</taxon>
        <taxon>Gunneridae</taxon>
        <taxon>Pentapetalae</taxon>
        <taxon>rosids</taxon>
        <taxon>fabids</taxon>
        <taxon>Cucurbitales</taxon>
        <taxon>Cucurbitaceae</taxon>
        <taxon>Benincaseae</taxon>
        <taxon>Cucumis</taxon>
    </lineage>
</organism>
<evidence type="ECO:0000313" key="1">
    <source>
        <dbReference type="EMBL" id="KAA0058234.1"/>
    </source>
</evidence>
<sequence length="174" mass="19287">MPPPPIFFFYSFIQPHLASQPPSPSSTERRQRRPQPHLLSIVDVGRNARIAATVPALPVCRPRTSNESSTPLPPTVFVASHPSISAMRPPSVVVVQSPCSLSHLSRVHPCRVPVSFGEDNREDARVLRFYDKSSWSQLFFTWVDSFGRCIEQGFSYISGKGMASGRPARGKKDA</sequence>
<reference evidence="1 2" key="1">
    <citation type="submission" date="2019-08" db="EMBL/GenBank/DDBJ databases">
        <title>Draft genome sequences of two oriental melons (Cucumis melo L. var makuwa).</title>
        <authorList>
            <person name="Kwon S.-Y."/>
        </authorList>
    </citation>
    <scope>NUCLEOTIDE SEQUENCE [LARGE SCALE GENOMIC DNA]</scope>
    <source>
        <strain evidence="2">cv. SW 3</strain>
        <tissue evidence="1">Leaf</tissue>
    </source>
</reference>
<accession>A0A5A7USU4</accession>
<protein>
    <submittedName>
        <fullName evidence="1">Ty3-gypsy retrotransposon protein</fullName>
    </submittedName>
</protein>
<name>A0A5A7USU4_CUCMM</name>
<gene>
    <name evidence="1" type="ORF">E6C27_scaffold274G005580</name>
</gene>